<dbReference type="STRING" id="186116.SAMN05192569_101041"/>
<dbReference type="InterPro" id="IPR013420">
    <property type="entry name" value="CRISPR-assoc_prot_Cas8b/Csh1_C"/>
</dbReference>
<dbReference type="OrthoDB" id="1706583at2"/>
<dbReference type="EMBL" id="FOJS01000010">
    <property type="protein sequence ID" value="SFA45811.1"/>
    <property type="molecule type" value="Genomic_DNA"/>
</dbReference>
<gene>
    <name evidence="1" type="ORF">SAMN05192569_101041</name>
</gene>
<dbReference type="Pfam" id="PF09484">
    <property type="entry name" value="Cas_TM1802"/>
    <property type="match status" value="1"/>
</dbReference>
<name>A0A1I0T247_9BACL</name>
<proteinExistence type="predicted"/>
<dbReference type="AlphaFoldDB" id="A0A1I0T247"/>
<dbReference type="Proteomes" id="UP000198650">
    <property type="component" value="Unassembled WGS sequence"/>
</dbReference>
<dbReference type="InterPro" id="IPR013389">
    <property type="entry name" value="CRISPR-assoc_prot_Cas8b"/>
</dbReference>
<dbReference type="NCBIfam" id="TIGR02556">
    <property type="entry name" value="cas_TM1802"/>
    <property type="match status" value="1"/>
</dbReference>
<sequence length="658" mass="76190">MIKTIYTLGNKYLTEENPSVIQAITLPIARSDDAVKYVIIIDFSIAEKRVRLTPKEIGESTSLELLWIGTADGAASPQWYGTVSNVEYLLSQTIPNLLERWDQEDSYYSLLKEARDVFFLDLGAAKKSDERYRYVFNPSYVDGELTETDAKKAVKEVAKQFQAFIEKEANVNIKDVLLYSLAIDGKLVVAQPEYERLVIAEKLSVFEDAKMGVCALTNKRDLVTGETTKLKFNYYINDKISFASDLEKKSFVKNLSISKEAYQAIMAGEAYVLRNFNTRFSGLPCYIIPDFLYDVPFENVPLHDISERIHQFVRTVKTVETAEDLHREIEDYKEFDNQMDNHISLHFLFYTKAQSALKVNKLLSDVPLTHLRRLSLEMRKAGEIGQRFFGNETFNLGLEPIYYLIPMRVQRGENFEKRKILQVYESLLTNKPLSYQWLITQFVQLAKVHMYAHYSLYQYRSAKKEYNDFQNDFQLVNAMVQAQLFLKLLQNLNLIREEREMAKVTYDLLDADMVEYMETMNYNVAQSSLFLLGYLIAKIGAEQVRRTKERAEALGQARSGKTANKPILSKINYHGMNRQKLVLLSNEVFDKLRQLKIASLQNEAVYAEHKRLFDSALQEKWNLSDRESVFYLLSGYAYGTKRILNGSKKDNPDFDNEE</sequence>
<dbReference type="NCBIfam" id="TIGR02591">
    <property type="entry name" value="cas_Csh1"/>
    <property type="match status" value="1"/>
</dbReference>
<keyword evidence="2" id="KW-1185">Reference proteome</keyword>
<dbReference type="RefSeq" id="WP_090948730.1">
    <property type="nucleotide sequence ID" value="NZ_FOJS01000010.1"/>
</dbReference>
<evidence type="ECO:0000313" key="1">
    <source>
        <dbReference type="EMBL" id="SFA45811.1"/>
    </source>
</evidence>
<accession>A0A1I0T247</accession>
<reference evidence="2" key="1">
    <citation type="submission" date="2016-10" db="EMBL/GenBank/DDBJ databases">
        <authorList>
            <person name="Varghese N."/>
            <person name="Submissions S."/>
        </authorList>
    </citation>
    <scope>NUCLEOTIDE SEQUENCE [LARGE SCALE GENOMIC DNA]</scope>
    <source>
        <strain evidence="2">M1</strain>
    </source>
</reference>
<organism evidence="1 2">
    <name type="scientific">Parageobacillus thermantarcticus</name>
    <dbReference type="NCBI Taxonomy" id="186116"/>
    <lineage>
        <taxon>Bacteria</taxon>
        <taxon>Bacillati</taxon>
        <taxon>Bacillota</taxon>
        <taxon>Bacilli</taxon>
        <taxon>Bacillales</taxon>
        <taxon>Anoxybacillaceae</taxon>
        <taxon>Parageobacillus</taxon>
    </lineage>
</organism>
<evidence type="ECO:0000313" key="2">
    <source>
        <dbReference type="Proteomes" id="UP000198650"/>
    </source>
</evidence>
<protein>
    <submittedName>
        <fullName evidence="1">CRISPR-associated protein, Csh1 family</fullName>
    </submittedName>
</protein>